<dbReference type="AlphaFoldDB" id="A0A367WPM8"/>
<dbReference type="EMBL" id="JPWI01000017">
    <property type="protein sequence ID" value="RCK42550.1"/>
    <property type="molecule type" value="Genomic_DNA"/>
</dbReference>
<gene>
    <name evidence="2" type="ORF">TH30_20880</name>
</gene>
<evidence type="ECO:0000259" key="1">
    <source>
        <dbReference type="Pfam" id="PF01370"/>
    </source>
</evidence>
<organism evidence="2 3">
    <name type="scientific">Thalassospira profundimaris</name>
    <dbReference type="NCBI Taxonomy" id="502049"/>
    <lineage>
        <taxon>Bacteria</taxon>
        <taxon>Pseudomonadati</taxon>
        <taxon>Pseudomonadota</taxon>
        <taxon>Alphaproteobacteria</taxon>
        <taxon>Rhodospirillales</taxon>
        <taxon>Thalassospiraceae</taxon>
        <taxon>Thalassospira</taxon>
    </lineage>
</organism>
<dbReference type="Pfam" id="PF01370">
    <property type="entry name" value="Epimerase"/>
    <property type="match status" value="1"/>
</dbReference>
<dbReference type="Proteomes" id="UP000252255">
    <property type="component" value="Unassembled WGS sequence"/>
</dbReference>
<sequence length="306" mass="33548">MRIFITGGTGLIGSAIIRNLIARHHKVFALGRSETSRNKLIALGATPITGDIHAPQDWCDDLPEIDGVIHAACDFSDAMMQVDQALLDHLIPVLHRMPDRVRFLYTGGSWLFAANSPDQLMDEAAPFDPLPEFRWMIDGINRVLDDNRLDGMVIHPACVYATDPIGHTGLLAANIETARRDNCVHAVGGDTVHLPMVHADDLADLYRLMLERAKPGAAYFGVGINGISNREIAEQIANHFGRADCDIRDMTPAAAMEEYGNWARGLGRNQFLSGRRAAADLGWKPRHTDLETDIASIAKSLDAVQV</sequence>
<comment type="caution">
    <text evidence="2">The sequence shown here is derived from an EMBL/GenBank/DDBJ whole genome shotgun (WGS) entry which is preliminary data.</text>
</comment>
<dbReference type="PANTHER" id="PTHR48079">
    <property type="entry name" value="PROTEIN YEEZ"/>
    <property type="match status" value="1"/>
</dbReference>
<accession>A0A367WPM8</accession>
<dbReference type="InterPro" id="IPR036291">
    <property type="entry name" value="NAD(P)-bd_dom_sf"/>
</dbReference>
<dbReference type="InterPro" id="IPR001509">
    <property type="entry name" value="Epimerase_deHydtase"/>
</dbReference>
<dbReference type="Gene3D" id="3.40.50.720">
    <property type="entry name" value="NAD(P)-binding Rossmann-like Domain"/>
    <property type="match status" value="1"/>
</dbReference>
<dbReference type="GO" id="GO:0005737">
    <property type="term" value="C:cytoplasm"/>
    <property type="evidence" value="ECO:0007669"/>
    <property type="project" value="TreeGrafter"/>
</dbReference>
<dbReference type="InterPro" id="IPR051783">
    <property type="entry name" value="NAD(P)-dependent_oxidoreduct"/>
</dbReference>
<protein>
    <recommendedName>
        <fullName evidence="1">NAD-dependent epimerase/dehydratase domain-containing protein</fullName>
    </recommendedName>
</protein>
<dbReference type="RefSeq" id="WP_114099903.1">
    <property type="nucleotide sequence ID" value="NZ_JPWI01000017.1"/>
</dbReference>
<evidence type="ECO:0000313" key="2">
    <source>
        <dbReference type="EMBL" id="RCK42550.1"/>
    </source>
</evidence>
<feature type="domain" description="NAD-dependent epimerase/dehydratase" evidence="1">
    <location>
        <begin position="3"/>
        <end position="215"/>
    </location>
</feature>
<evidence type="ECO:0000313" key="3">
    <source>
        <dbReference type="Proteomes" id="UP000252255"/>
    </source>
</evidence>
<reference evidence="2 3" key="1">
    <citation type="submission" date="2014-07" db="EMBL/GenBank/DDBJ databases">
        <title>Draft genome sequence of Thalassospira profundimaris PR54-5.</title>
        <authorList>
            <person name="Lai Q."/>
            <person name="Shao Z."/>
        </authorList>
    </citation>
    <scope>NUCLEOTIDE SEQUENCE [LARGE SCALE GENOMIC DNA]</scope>
    <source>
        <strain evidence="2 3">PR54-5</strain>
    </source>
</reference>
<dbReference type="SUPFAM" id="SSF51735">
    <property type="entry name" value="NAD(P)-binding Rossmann-fold domains"/>
    <property type="match status" value="1"/>
</dbReference>
<proteinExistence type="predicted"/>
<dbReference type="GO" id="GO:0004029">
    <property type="term" value="F:aldehyde dehydrogenase (NAD+) activity"/>
    <property type="evidence" value="ECO:0007669"/>
    <property type="project" value="TreeGrafter"/>
</dbReference>
<dbReference type="OrthoDB" id="9787292at2"/>
<name>A0A367WPM8_9PROT</name>
<dbReference type="PANTHER" id="PTHR48079:SF6">
    <property type="entry name" value="NAD(P)-BINDING DOMAIN-CONTAINING PROTEIN-RELATED"/>
    <property type="match status" value="1"/>
</dbReference>